<dbReference type="STRING" id="500610.SAMN02799615_03860"/>
<evidence type="ECO:0000313" key="6">
    <source>
        <dbReference type="EMBL" id="SFF49884.1"/>
    </source>
</evidence>
<evidence type="ECO:0000256" key="2">
    <source>
        <dbReference type="ARBA" id="ARBA00023125"/>
    </source>
</evidence>
<evidence type="ECO:0000259" key="5">
    <source>
        <dbReference type="PROSITE" id="PS50977"/>
    </source>
</evidence>
<dbReference type="PANTHER" id="PTHR30055:SF151">
    <property type="entry name" value="TRANSCRIPTIONAL REGULATORY PROTEIN"/>
    <property type="match status" value="1"/>
</dbReference>
<dbReference type="Gene3D" id="1.10.357.10">
    <property type="entry name" value="Tetracycline Repressor, domain 2"/>
    <property type="match status" value="1"/>
</dbReference>
<keyword evidence="1" id="KW-0805">Transcription regulation</keyword>
<dbReference type="SUPFAM" id="SSF46689">
    <property type="entry name" value="Homeodomain-like"/>
    <property type="match status" value="1"/>
</dbReference>
<dbReference type="InterPro" id="IPR009057">
    <property type="entry name" value="Homeodomain-like_sf"/>
</dbReference>
<keyword evidence="3" id="KW-0804">Transcription</keyword>
<feature type="DNA-binding region" description="H-T-H motif" evidence="4">
    <location>
        <begin position="41"/>
        <end position="60"/>
    </location>
</feature>
<dbReference type="InterPro" id="IPR001647">
    <property type="entry name" value="HTH_TetR"/>
</dbReference>
<feature type="domain" description="HTH tetR-type" evidence="5">
    <location>
        <begin position="17"/>
        <end position="78"/>
    </location>
</feature>
<accession>A0A1I2J5R9</accession>
<evidence type="ECO:0000256" key="4">
    <source>
        <dbReference type="PROSITE-ProRule" id="PRU00335"/>
    </source>
</evidence>
<dbReference type="Proteomes" id="UP000199477">
    <property type="component" value="Unassembled WGS sequence"/>
</dbReference>
<keyword evidence="7" id="KW-1185">Reference proteome</keyword>
<evidence type="ECO:0000313" key="7">
    <source>
        <dbReference type="Proteomes" id="UP000199477"/>
    </source>
</evidence>
<protein>
    <submittedName>
        <fullName evidence="6">Transcriptional regulator, TetR family</fullName>
    </submittedName>
</protein>
<name>A0A1I2J5R9_9GAMM</name>
<dbReference type="GO" id="GO:0000976">
    <property type="term" value="F:transcription cis-regulatory region binding"/>
    <property type="evidence" value="ECO:0007669"/>
    <property type="project" value="TreeGrafter"/>
</dbReference>
<evidence type="ECO:0000256" key="3">
    <source>
        <dbReference type="ARBA" id="ARBA00023163"/>
    </source>
</evidence>
<organism evidence="6 7">
    <name type="scientific">Dyella marensis</name>
    <dbReference type="NCBI Taxonomy" id="500610"/>
    <lineage>
        <taxon>Bacteria</taxon>
        <taxon>Pseudomonadati</taxon>
        <taxon>Pseudomonadota</taxon>
        <taxon>Gammaproteobacteria</taxon>
        <taxon>Lysobacterales</taxon>
        <taxon>Rhodanobacteraceae</taxon>
        <taxon>Dyella</taxon>
    </lineage>
</organism>
<keyword evidence="2 4" id="KW-0238">DNA-binding</keyword>
<reference evidence="7" key="1">
    <citation type="submission" date="2016-10" db="EMBL/GenBank/DDBJ databases">
        <authorList>
            <person name="Varghese N."/>
            <person name="Submissions S."/>
        </authorList>
    </citation>
    <scope>NUCLEOTIDE SEQUENCE [LARGE SCALE GENOMIC DNA]</scope>
    <source>
        <strain evidence="7">UNC178MFTsu3.1</strain>
    </source>
</reference>
<dbReference type="AlphaFoldDB" id="A0A1I2J5R9"/>
<sequence>MTSTRSYTSPVRAAAAAEKRDRVLQVATDVLRESASATHFSLDAVAKIAGVTRLTVYNQFGSRRGLLEAVFDSIALQGQLGRLRHVHAQPDPREGIDLLIRICCDFWSSDPAVPRIYEAMASDVEFAQALTERNERRRQLIGTLVEKLSTKATRPQLRRDTVDFIFALTSFAMFRMLAPGRSSDEVGELIRASAHAALERMAR</sequence>
<dbReference type="Pfam" id="PF00440">
    <property type="entry name" value="TetR_N"/>
    <property type="match status" value="1"/>
</dbReference>
<dbReference type="InterPro" id="IPR050109">
    <property type="entry name" value="HTH-type_TetR-like_transc_reg"/>
</dbReference>
<dbReference type="PANTHER" id="PTHR30055">
    <property type="entry name" value="HTH-TYPE TRANSCRIPTIONAL REGULATOR RUTR"/>
    <property type="match status" value="1"/>
</dbReference>
<dbReference type="PROSITE" id="PS50977">
    <property type="entry name" value="HTH_TETR_2"/>
    <property type="match status" value="1"/>
</dbReference>
<gene>
    <name evidence="6" type="ORF">SAMN02799615_03860</name>
</gene>
<dbReference type="RefSeq" id="WP_026635786.1">
    <property type="nucleotide sequence ID" value="NZ_FONH01000021.1"/>
</dbReference>
<dbReference type="EMBL" id="FONH01000021">
    <property type="protein sequence ID" value="SFF49884.1"/>
    <property type="molecule type" value="Genomic_DNA"/>
</dbReference>
<proteinExistence type="predicted"/>
<dbReference type="GO" id="GO:0003700">
    <property type="term" value="F:DNA-binding transcription factor activity"/>
    <property type="evidence" value="ECO:0007669"/>
    <property type="project" value="TreeGrafter"/>
</dbReference>
<evidence type="ECO:0000256" key="1">
    <source>
        <dbReference type="ARBA" id="ARBA00023015"/>
    </source>
</evidence>